<dbReference type="Proteomes" id="UP000663836">
    <property type="component" value="Unassembled WGS sequence"/>
</dbReference>
<accession>A0A820EC86</accession>
<reference evidence="3" key="1">
    <citation type="submission" date="2021-02" db="EMBL/GenBank/DDBJ databases">
        <authorList>
            <person name="Nowell W R."/>
        </authorList>
    </citation>
    <scope>NUCLEOTIDE SEQUENCE</scope>
</reference>
<feature type="domain" description="Pyruvate phosphate dikinase AMP/ATP-binding" evidence="2">
    <location>
        <begin position="22"/>
        <end position="60"/>
    </location>
</feature>
<feature type="non-terminal residue" evidence="3">
    <location>
        <position position="68"/>
    </location>
</feature>
<evidence type="ECO:0000313" key="3">
    <source>
        <dbReference type="EMBL" id="CAF4246144.1"/>
    </source>
</evidence>
<dbReference type="Gene3D" id="3.30.1490.20">
    <property type="entry name" value="ATP-grasp fold, A domain"/>
    <property type="match status" value="1"/>
</dbReference>
<evidence type="ECO:0000256" key="1">
    <source>
        <dbReference type="ARBA" id="ARBA00007837"/>
    </source>
</evidence>
<dbReference type="Pfam" id="PF01326">
    <property type="entry name" value="PPDK_N"/>
    <property type="match status" value="1"/>
</dbReference>
<dbReference type="InterPro" id="IPR013815">
    <property type="entry name" value="ATP_grasp_subdomain_1"/>
</dbReference>
<evidence type="ECO:0000259" key="2">
    <source>
        <dbReference type="Pfam" id="PF01326"/>
    </source>
</evidence>
<proteinExistence type="inferred from homology"/>
<gene>
    <name evidence="3" type="ORF">JBS370_LOCUS38519</name>
</gene>
<dbReference type="AlphaFoldDB" id="A0A820EC86"/>
<dbReference type="InterPro" id="IPR002192">
    <property type="entry name" value="PPDK_AMP/ATP-bd"/>
</dbReference>
<organism evidence="3 4">
    <name type="scientific">Rotaria sordida</name>
    <dbReference type="NCBI Taxonomy" id="392033"/>
    <lineage>
        <taxon>Eukaryota</taxon>
        <taxon>Metazoa</taxon>
        <taxon>Spiralia</taxon>
        <taxon>Gnathifera</taxon>
        <taxon>Rotifera</taxon>
        <taxon>Eurotatoria</taxon>
        <taxon>Bdelloidea</taxon>
        <taxon>Philodinida</taxon>
        <taxon>Philodinidae</taxon>
        <taxon>Rotaria</taxon>
    </lineage>
</organism>
<dbReference type="GO" id="GO:0016301">
    <property type="term" value="F:kinase activity"/>
    <property type="evidence" value="ECO:0007669"/>
    <property type="project" value="InterPro"/>
</dbReference>
<comment type="caution">
    <text evidence="3">The sequence shown here is derived from an EMBL/GenBank/DDBJ whole genome shotgun (WGS) entry which is preliminary data.</text>
</comment>
<dbReference type="EMBL" id="CAJOBD010021440">
    <property type="protein sequence ID" value="CAF4246144.1"/>
    <property type="molecule type" value="Genomic_DNA"/>
</dbReference>
<evidence type="ECO:0000313" key="4">
    <source>
        <dbReference type="Proteomes" id="UP000663836"/>
    </source>
</evidence>
<protein>
    <recommendedName>
        <fullName evidence="2">Pyruvate phosphate dikinase AMP/ATP-binding domain-containing protein</fullName>
    </recommendedName>
</protein>
<dbReference type="GO" id="GO:0005524">
    <property type="term" value="F:ATP binding"/>
    <property type="evidence" value="ECO:0007669"/>
    <property type="project" value="InterPro"/>
</dbReference>
<dbReference type="SUPFAM" id="SSF56059">
    <property type="entry name" value="Glutathione synthetase ATP-binding domain-like"/>
    <property type="match status" value="1"/>
</dbReference>
<sequence length="68" mass="7583">MTMSDNIPFVISLEEKHATELEIVGGKGANLAILFQQNFNVPDAFIITTNAFQYVLNNEQTKTVLLLI</sequence>
<name>A0A820EC86_9BILA</name>
<comment type="similarity">
    <text evidence="1">Belongs to the PEP-utilizing enzyme family.</text>
</comment>